<proteinExistence type="predicted"/>
<organism evidence="1 2">
    <name type="scientific">Hypoxylon rubiginosum</name>
    <dbReference type="NCBI Taxonomy" id="110542"/>
    <lineage>
        <taxon>Eukaryota</taxon>
        <taxon>Fungi</taxon>
        <taxon>Dikarya</taxon>
        <taxon>Ascomycota</taxon>
        <taxon>Pezizomycotina</taxon>
        <taxon>Sordariomycetes</taxon>
        <taxon>Xylariomycetidae</taxon>
        <taxon>Xylariales</taxon>
        <taxon>Hypoxylaceae</taxon>
        <taxon>Hypoxylon</taxon>
    </lineage>
</organism>
<comment type="caution">
    <text evidence="1">The sequence shown here is derived from an EMBL/GenBank/DDBJ whole genome shotgun (WGS) entry which is preliminary data.</text>
</comment>
<dbReference type="EMBL" id="MU394405">
    <property type="protein sequence ID" value="KAI6081175.1"/>
    <property type="molecule type" value="Genomic_DNA"/>
</dbReference>
<dbReference type="Proteomes" id="UP001497680">
    <property type="component" value="Unassembled WGS sequence"/>
</dbReference>
<protein>
    <submittedName>
        <fullName evidence="1">Uncharacterized protein</fullName>
    </submittedName>
</protein>
<keyword evidence="2" id="KW-1185">Reference proteome</keyword>
<gene>
    <name evidence="1" type="ORF">F4821DRAFT_249939</name>
</gene>
<sequence length="282" mass="31058">MALTAVMRQDTGLVRQICSFERAINASLRADPGINDWLYGRAGYLYILRLCRTLEDPTSSTATLVNAAIEKTVDRILVRIMIFAPQYSWHGETELDAVHGTADIICQLVLSQPSAAILSLPMLRTLLNLNATGRFPSITKSASPDPHPQFYHRHLSFALSFAALAPLWPDLQPRIEQVVRAVKEDTWRYGLKGPCLLEGMAGYALVFGGADEEEQARFNHFLAFMSSSEMERRGCLREAGSNNEFGGLYTGEAGRAWVWAQAVAAATATGGRPMTCIGYNDI</sequence>
<name>A0ACC0CLE4_9PEZI</name>
<evidence type="ECO:0000313" key="1">
    <source>
        <dbReference type="EMBL" id="KAI6081175.1"/>
    </source>
</evidence>
<evidence type="ECO:0000313" key="2">
    <source>
        <dbReference type="Proteomes" id="UP001497680"/>
    </source>
</evidence>
<accession>A0ACC0CLE4</accession>
<reference evidence="1 2" key="1">
    <citation type="journal article" date="2022" name="New Phytol.">
        <title>Ecological generalism drives hyperdiversity of secondary metabolite gene clusters in xylarialean endophytes.</title>
        <authorList>
            <person name="Franco M.E.E."/>
            <person name="Wisecaver J.H."/>
            <person name="Arnold A.E."/>
            <person name="Ju Y.M."/>
            <person name="Slot J.C."/>
            <person name="Ahrendt S."/>
            <person name="Moore L.P."/>
            <person name="Eastman K.E."/>
            <person name="Scott K."/>
            <person name="Konkel Z."/>
            <person name="Mondo S.J."/>
            <person name="Kuo A."/>
            <person name="Hayes R.D."/>
            <person name="Haridas S."/>
            <person name="Andreopoulos B."/>
            <person name="Riley R."/>
            <person name="LaButti K."/>
            <person name="Pangilinan J."/>
            <person name="Lipzen A."/>
            <person name="Amirebrahimi M."/>
            <person name="Yan J."/>
            <person name="Adam C."/>
            <person name="Keymanesh K."/>
            <person name="Ng V."/>
            <person name="Louie K."/>
            <person name="Northen T."/>
            <person name="Drula E."/>
            <person name="Henrissat B."/>
            <person name="Hsieh H.M."/>
            <person name="Youens-Clark K."/>
            <person name="Lutzoni F."/>
            <person name="Miadlikowska J."/>
            <person name="Eastwood D.C."/>
            <person name="Hamelin R.C."/>
            <person name="Grigoriev I.V."/>
            <person name="U'Ren J.M."/>
        </authorList>
    </citation>
    <scope>NUCLEOTIDE SEQUENCE [LARGE SCALE GENOMIC DNA]</scope>
    <source>
        <strain evidence="1 2">ER1909</strain>
    </source>
</reference>